<keyword evidence="1" id="KW-0378">Hydrolase</keyword>
<dbReference type="OrthoDB" id="9800058at2"/>
<dbReference type="InterPro" id="IPR041492">
    <property type="entry name" value="HAD_2"/>
</dbReference>
<dbReference type="PANTHER" id="PTHR43481">
    <property type="entry name" value="FRUCTOSE-1-PHOSPHATE PHOSPHATASE"/>
    <property type="match status" value="1"/>
</dbReference>
<name>A0A1R4B6K9_9VIBR</name>
<keyword evidence="2" id="KW-1185">Reference proteome</keyword>
<protein>
    <submittedName>
        <fullName evidence="1">Sugar phosphatase YfbT</fullName>
        <ecNumber evidence="1">3.1.3.23</ecNumber>
    </submittedName>
</protein>
<dbReference type="EMBL" id="FUFT01000005">
    <property type="protein sequence ID" value="SJL84549.1"/>
    <property type="molecule type" value="Genomic_DNA"/>
</dbReference>
<sequence length="225" mass="24671">MKKTEPFKAALFDLDGTLIDSLEAVTRSWTQLAKRHDLNVQTVFNIIHGRPARESLSLLMPEKTAEEIDEEMNWLENLEASDTQGTKVLTGTVEFLQLLNQHEVPWAIVTSGTSPVAMARIKATGIPRPDCIITADQITRGKPHPEPYLLGAERLGVAIEDCMVFEDAPAGIESGRAANVQLMAILSHYTQAALNVEHAVPSLANITLLEQTAQDDQACGWVLGY</sequence>
<dbReference type="Pfam" id="PF13419">
    <property type="entry name" value="HAD_2"/>
    <property type="match status" value="1"/>
</dbReference>
<evidence type="ECO:0000313" key="1">
    <source>
        <dbReference type="EMBL" id="SJL84549.1"/>
    </source>
</evidence>
<dbReference type="NCBIfam" id="TIGR01509">
    <property type="entry name" value="HAD-SF-IA-v3"/>
    <property type="match status" value="1"/>
</dbReference>
<dbReference type="STRING" id="1918946.VPAL9027_02538"/>
<dbReference type="InterPro" id="IPR023198">
    <property type="entry name" value="PGP-like_dom2"/>
</dbReference>
<dbReference type="InterPro" id="IPR051806">
    <property type="entry name" value="HAD-like_SPP"/>
</dbReference>
<dbReference type="SFLD" id="SFLDG01129">
    <property type="entry name" value="C1.5:_HAD__Beta-PGM__Phosphata"/>
    <property type="match status" value="1"/>
</dbReference>
<dbReference type="RefSeq" id="WP_077314905.1">
    <property type="nucleotide sequence ID" value="NZ_AP024888.1"/>
</dbReference>
<dbReference type="Proteomes" id="UP000189475">
    <property type="component" value="Unassembled WGS sequence"/>
</dbReference>
<dbReference type="PANTHER" id="PTHR43481:SF4">
    <property type="entry name" value="GLYCEROL-1-PHOSPHATE PHOSPHOHYDROLASE 1-RELATED"/>
    <property type="match status" value="1"/>
</dbReference>
<dbReference type="Gene3D" id="1.10.150.240">
    <property type="entry name" value="Putative phosphatase, domain 2"/>
    <property type="match status" value="1"/>
</dbReference>
<evidence type="ECO:0000313" key="2">
    <source>
        <dbReference type="Proteomes" id="UP000189475"/>
    </source>
</evidence>
<gene>
    <name evidence="1" type="primary">yfbT</name>
    <name evidence="1" type="ORF">VPAL9027_02538</name>
</gene>
<dbReference type="InterPro" id="IPR006439">
    <property type="entry name" value="HAD-SF_hydro_IA"/>
</dbReference>
<proteinExistence type="predicted"/>
<dbReference type="SFLD" id="SFLDG01135">
    <property type="entry name" value="C1.5.6:_HAD__Beta-PGM__Phospha"/>
    <property type="match status" value="1"/>
</dbReference>
<dbReference type="EC" id="3.1.3.23" evidence="1"/>
<dbReference type="InterPro" id="IPR023214">
    <property type="entry name" value="HAD_sf"/>
</dbReference>
<dbReference type="Gene3D" id="3.40.50.1000">
    <property type="entry name" value="HAD superfamily/HAD-like"/>
    <property type="match status" value="1"/>
</dbReference>
<reference evidence="1 2" key="1">
    <citation type="submission" date="2017-02" db="EMBL/GenBank/DDBJ databases">
        <authorList>
            <person name="Peterson S.W."/>
        </authorList>
    </citation>
    <scope>NUCLEOTIDE SEQUENCE [LARGE SCALE GENOMIC DNA]</scope>
    <source>
        <strain evidence="1 2">CECT 9027</strain>
    </source>
</reference>
<dbReference type="GO" id="GO:0050308">
    <property type="term" value="F:sugar-phosphatase activity"/>
    <property type="evidence" value="ECO:0007669"/>
    <property type="project" value="UniProtKB-EC"/>
</dbReference>
<accession>A0A1R4B6K9</accession>
<dbReference type="SFLD" id="SFLDS00003">
    <property type="entry name" value="Haloacid_Dehalogenase"/>
    <property type="match status" value="1"/>
</dbReference>
<dbReference type="AlphaFoldDB" id="A0A1R4B6K9"/>
<organism evidence="1 2">
    <name type="scientific">Vibrio palustris</name>
    <dbReference type="NCBI Taxonomy" id="1918946"/>
    <lineage>
        <taxon>Bacteria</taxon>
        <taxon>Pseudomonadati</taxon>
        <taxon>Pseudomonadota</taxon>
        <taxon>Gammaproteobacteria</taxon>
        <taxon>Vibrionales</taxon>
        <taxon>Vibrionaceae</taxon>
        <taxon>Vibrio</taxon>
    </lineage>
</organism>
<dbReference type="PRINTS" id="PR00413">
    <property type="entry name" value="HADHALOGNASE"/>
</dbReference>
<dbReference type="SUPFAM" id="SSF56784">
    <property type="entry name" value="HAD-like"/>
    <property type="match status" value="1"/>
</dbReference>
<dbReference type="InterPro" id="IPR036412">
    <property type="entry name" value="HAD-like_sf"/>
</dbReference>